<dbReference type="AlphaFoldDB" id="A0A7R6QZU7"/>
<dbReference type="GO" id="GO:0046872">
    <property type="term" value="F:metal ion binding"/>
    <property type="evidence" value="ECO:0007669"/>
    <property type="project" value="UniProtKB-KW"/>
</dbReference>
<accession>A0A7R6QZU7</accession>
<evidence type="ECO:0000313" key="8">
    <source>
        <dbReference type="Proteomes" id="UP000463961"/>
    </source>
</evidence>
<evidence type="ECO:0000256" key="1">
    <source>
        <dbReference type="ARBA" id="ARBA00022617"/>
    </source>
</evidence>
<evidence type="ECO:0000256" key="2">
    <source>
        <dbReference type="ARBA" id="ARBA00022723"/>
    </source>
</evidence>
<dbReference type="PROSITE" id="PS51007">
    <property type="entry name" value="CYTC"/>
    <property type="match status" value="1"/>
</dbReference>
<organism evidence="7 8">
    <name type="scientific">Fluviibacter phosphoraccumulans</name>
    <dbReference type="NCBI Taxonomy" id="1751046"/>
    <lineage>
        <taxon>Bacteria</taxon>
        <taxon>Pseudomonadati</taxon>
        <taxon>Pseudomonadota</taxon>
        <taxon>Betaproteobacteria</taxon>
        <taxon>Rhodocyclales</taxon>
        <taxon>Fluviibacteraceae</taxon>
        <taxon>Fluviibacter</taxon>
    </lineage>
</organism>
<protein>
    <recommendedName>
        <fullName evidence="6">Cytochrome c domain-containing protein</fullName>
    </recommendedName>
</protein>
<name>A0A7R6QZU7_9RHOO</name>
<dbReference type="InterPro" id="IPR009056">
    <property type="entry name" value="Cyt_c-like_dom"/>
</dbReference>
<dbReference type="Gene3D" id="1.10.760.10">
    <property type="entry name" value="Cytochrome c-like domain"/>
    <property type="match status" value="1"/>
</dbReference>
<evidence type="ECO:0000256" key="3">
    <source>
        <dbReference type="ARBA" id="ARBA00023004"/>
    </source>
</evidence>
<dbReference type="RefSeq" id="WP_162048861.1">
    <property type="nucleotide sequence ID" value="NZ_AP022345.1"/>
</dbReference>
<dbReference type="EMBL" id="AP022345">
    <property type="protein sequence ID" value="BBU68205.1"/>
    <property type="molecule type" value="Genomic_DNA"/>
</dbReference>
<evidence type="ECO:0000313" key="7">
    <source>
        <dbReference type="EMBL" id="BBU68205.1"/>
    </source>
</evidence>
<dbReference type="SUPFAM" id="SSF46626">
    <property type="entry name" value="Cytochrome c"/>
    <property type="match status" value="1"/>
</dbReference>
<keyword evidence="8" id="KW-1185">Reference proteome</keyword>
<evidence type="ECO:0000256" key="5">
    <source>
        <dbReference type="SAM" id="SignalP"/>
    </source>
</evidence>
<dbReference type="GO" id="GO:0020037">
    <property type="term" value="F:heme binding"/>
    <property type="evidence" value="ECO:0007669"/>
    <property type="project" value="InterPro"/>
</dbReference>
<dbReference type="OrthoDB" id="5295318at2"/>
<reference evidence="8" key="1">
    <citation type="submission" date="2020-01" db="EMBL/GenBank/DDBJ databases">
        <title>Phosphoaccumulans saitamaens gen. nov., sp. nov., a polyphosphate accumulating bacterium isolated from surface river water.</title>
        <authorList>
            <person name="Watanabe K."/>
            <person name="Suda W."/>
        </authorList>
    </citation>
    <scope>NUCLEOTIDE SEQUENCE [LARGE SCALE GENOMIC DNA]</scope>
    <source>
        <strain evidence="8">ICHIAU1</strain>
    </source>
</reference>
<dbReference type="InterPro" id="IPR015170">
    <property type="entry name" value="DUF1924_SHP"/>
</dbReference>
<proteinExistence type="predicted"/>
<keyword evidence="5" id="KW-0732">Signal</keyword>
<evidence type="ECO:0000259" key="6">
    <source>
        <dbReference type="PROSITE" id="PS51007"/>
    </source>
</evidence>
<dbReference type="Pfam" id="PF09086">
    <property type="entry name" value="DUF1924"/>
    <property type="match status" value="1"/>
</dbReference>
<feature type="chain" id="PRO_5030615944" description="Cytochrome c domain-containing protein" evidence="5">
    <location>
        <begin position="29"/>
        <end position="143"/>
    </location>
</feature>
<feature type="signal peptide" evidence="5">
    <location>
        <begin position="1"/>
        <end position="28"/>
    </location>
</feature>
<feature type="domain" description="Cytochrome c" evidence="6">
    <location>
        <begin position="52"/>
        <end position="142"/>
    </location>
</feature>
<dbReference type="InterPro" id="IPR036909">
    <property type="entry name" value="Cyt_c-like_dom_sf"/>
</dbReference>
<keyword evidence="2 4" id="KW-0479">Metal-binding</keyword>
<keyword evidence="3 4" id="KW-0408">Iron</keyword>
<sequence length="143" mass="15769">MHAQDCKKQGLVGLAALLLATMATVSYAETPQQFLDSYAQEAKVQNPTFKGFSAKAGESFYKNKHGGEWSCSSCHTDNPTAEGKHIVTSKVIQPLSPNANPARFTDATKVNKWFKRNCNDVLKRECTPEEKGNLLTYLLSIKS</sequence>
<keyword evidence="1 4" id="KW-0349">Heme</keyword>
<gene>
    <name evidence="7" type="ORF">ICHIAU1_04880</name>
</gene>
<dbReference type="Proteomes" id="UP000463961">
    <property type="component" value="Chromosome"/>
</dbReference>
<dbReference type="GO" id="GO:0009055">
    <property type="term" value="F:electron transfer activity"/>
    <property type="evidence" value="ECO:0007669"/>
    <property type="project" value="InterPro"/>
</dbReference>
<evidence type="ECO:0000256" key="4">
    <source>
        <dbReference type="PROSITE-ProRule" id="PRU00433"/>
    </source>
</evidence>